<evidence type="ECO:0000256" key="4">
    <source>
        <dbReference type="ARBA" id="ARBA00022606"/>
    </source>
</evidence>
<keyword evidence="14" id="KW-1185">Reference proteome</keyword>
<dbReference type="PANTHER" id="PTHR46987:SF5">
    <property type="entry name" value="R-SPONDIN-1"/>
    <property type="match status" value="1"/>
</dbReference>
<evidence type="ECO:0000256" key="2">
    <source>
        <dbReference type="ARBA" id="ARBA00007308"/>
    </source>
</evidence>
<dbReference type="GO" id="GO:0008201">
    <property type="term" value="F:heparin binding"/>
    <property type="evidence" value="ECO:0007669"/>
    <property type="project" value="UniProtKB-KW"/>
</dbReference>
<keyword evidence="9" id="KW-1015">Disulfide bond</keyword>
<dbReference type="GeneTree" id="ENSGT00940000158871"/>
<comment type="subcellular location">
    <subcellularLocation>
        <location evidence="1">Secreted</location>
    </subcellularLocation>
</comment>
<feature type="domain" description="R-spondin Fu-CRD" evidence="12">
    <location>
        <begin position="42"/>
        <end position="142"/>
    </location>
</feature>
<dbReference type="FunFam" id="2.10.220.10:FF:000003">
    <property type="entry name" value="R-spondin 3"/>
    <property type="match status" value="1"/>
</dbReference>
<evidence type="ECO:0000256" key="7">
    <source>
        <dbReference type="ARBA" id="ARBA00022729"/>
    </source>
</evidence>
<gene>
    <name evidence="13" type="primary">RSPO1</name>
    <name evidence="13" type="synonym">rspo1</name>
</gene>
<dbReference type="Gene3D" id="2.20.100.10">
    <property type="entry name" value="Thrombospondin type-1 (TSP1) repeat"/>
    <property type="match status" value="1"/>
</dbReference>
<evidence type="ECO:0000256" key="10">
    <source>
        <dbReference type="ARBA" id="ARBA00023180"/>
    </source>
</evidence>
<keyword evidence="5" id="KW-0358">Heparin-binding</keyword>
<feature type="chain" id="PRO_5034681439" evidence="11">
    <location>
        <begin position="21"/>
        <end position="211"/>
    </location>
</feature>
<dbReference type="InterPro" id="IPR000884">
    <property type="entry name" value="TSP1_rpt"/>
</dbReference>
<evidence type="ECO:0000313" key="14">
    <source>
        <dbReference type="Proteomes" id="UP000694620"/>
    </source>
</evidence>
<dbReference type="Pfam" id="PF15913">
    <property type="entry name" value="Furin-like_2"/>
    <property type="match status" value="1"/>
</dbReference>
<dbReference type="GO" id="GO:0030177">
    <property type="term" value="P:positive regulation of Wnt signaling pathway"/>
    <property type="evidence" value="ECO:0007669"/>
    <property type="project" value="UniProtKB-ARBA"/>
</dbReference>
<dbReference type="SMART" id="SM00261">
    <property type="entry name" value="FU"/>
    <property type="match status" value="2"/>
</dbReference>
<keyword evidence="7 11" id="KW-0732">Signal</keyword>
<protein>
    <submittedName>
        <fullName evidence="13">R-spondin 1</fullName>
    </submittedName>
</protein>
<proteinExistence type="inferred from homology"/>
<sequence length="211" mass="23444">MQFGLFAVVVFLIFLEYAGSLSMLKGSRQRRISTDMTVVCSNGCESCSEINGCLKCLPKLFILLERNDIRQKGICLASCPVGYFGVRQPDMNKCIKCKIDNCEACFSKNFCTKCKEGLYLYKGKCYSSCPEGFTALNGTAECNSVVQCELGEWGPWAPCTKRGKQCGFKLGTQNRTREVLQPALSDPALCPSETENRKCTVQKKPCTKRGR</sequence>
<dbReference type="SUPFAM" id="SSF57184">
    <property type="entry name" value="Growth factor receptor domain"/>
    <property type="match status" value="1"/>
</dbReference>
<dbReference type="AlphaFoldDB" id="A0A8C4SZ55"/>
<reference evidence="13" key="3">
    <citation type="submission" date="2025-09" db="UniProtKB">
        <authorList>
            <consortium name="Ensembl"/>
        </authorList>
    </citation>
    <scope>IDENTIFICATION</scope>
</reference>
<keyword evidence="3" id="KW-0964">Secreted</keyword>
<evidence type="ECO:0000259" key="12">
    <source>
        <dbReference type="Pfam" id="PF15913"/>
    </source>
</evidence>
<keyword evidence="4" id="KW-0716">Sensory transduction</keyword>
<dbReference type="InterPro" id="IPR006212">
    <property type="entry name" value="Furin_repeat"/>
</dbReference>
<evidence type="ECO:0000256" key="3">
    <source>
        <dbReference type="ARBA" id="ARBA00022525"/>
    </source>
</evidence>
<dbReference type="Gene3D" id="2.10.220.10">
    <property type="entry name" value="Hormone Receptor, Insulin-like Growth Factor Receptor 1, Chain A, domain 2"/>
    <property type="match status" value="1"/>
</dbReference>
<keyword evidence="6" id="KW-0879">Wnt signaling pathway</keyword>
<evidence type="ECO:0000256" key="8">
    <source>
        <dbReference type="ARBA" id="ARBA00022737"/>
    </source>
</evidence>
<dbReference type="SUPFAM" id="SSF82895">
    <property type="entry name" value="TSP-1 type 1 repeat"/>
    <property type="match status" value="1"/>
</dbReference>
<dbReference type="InterPro" id="IPR043601">
    <property type="entry name" value="Rspo_Fu-CRD_dom"/>
</dbReference>
<keyword evidence="10" id="KW-0325">Glycoprotein</keyword>
<evidence type="ECO:0000256" key="6">
    <source>
        <dbReference type="ARBA" id="ARBA00022687"/>
    </source>
</evidence>
<accession>A0A8C4SZ55</accession>
<dbReference type="PANTHER" id="PTHR46987">
    <property type="entry name" value="NEUROHYPOPHYSIAL HORMONES, N-TERMINAL DOMAIN CONTAINING PROTEIN"/>
    <property type="match status" value="1"/>
</dbReference>
<organism evidence="13 14">
    <name type="scientific">Erpetoichthys calabaricus</name>
    <name type="common">Rope fish</name>
    <name type="synonym">Calamoichthys calabaricus</name>
    <dbReference type="NCBI Taxonomy" id="27687"/>
    <lineage>
        <taxon>Eukaryota</taxon>
        <taxon>Metazoa</taxon>
        <taxon>Chordata</taxon>
        <taxon>Craniata</taxon>
        <taxon>Vertebrata</taxon>
        <taxon>Euteleostomi</taxon>
        <taxon>Actinopterygii</taxon>
        <taxon>Polypteriformes</taxon>
        <taxon>Polypteridae</taxon>
        <taxon>Erpetoichthys</taxon>
    </lineage>
</organism>
<dbReference type="GO" id="GO:0005102">
    <property type="term" value="F:signaling receptor binding"/>
    <property type="evidence" value="ECO:0007669"/>
    <property type="project" value="UniProtKB-ARBA"/>
</dbReference>
<name>A0A8C4SZ55_ERPCA</name>
<dbReference type="InterPro" id="IPR009030">
    <property type="entry name" value="Growth_fac_rcpt_cys_sf"/>
</dbReference>
<dbReference type="CDD" id="cd00064">
    <property type="entry name" value="FU"/>
    <property type="match status" value="1"/>
</dbReference>
<dbReference type="Proteomes" id="UP000694620">
    <property type="component" value="Chromosome 14"/>
</dbReference>
<evidence type="ECO:0000256" key="9">
    <source>
        <dbReference type="ARBA" id="ARBA00023157"/>
    </source>
</evidence>
<reference evidence="13" key="1">
    <citation type="submission" date="2021-06" db="EMBL/GenBank/DDBJ databases">
        <authorList>
            <consortium name="Wellcome Sanger Institute Data Sharing"/>
        </authorList>
    </citation>
    <scope>NUCLEOTIDE SEQUENCE [LARGE SCALE GENOMIC DNA]</scope>
</reference>
<evidence type="ECO:0000256" key="5">
    <source>
        <dbReference type="ARBA" id="ARBA00022674"/>
    </source>
</evidence>
<dbReference type="PROSITE" id="PS50092">
    <property type="entry name" value="TSP1"/>
    <property type="match status" value="1"/>
</dbReference>
<dbReference type="Ensembl" id="ENSECRT00000025370.1">
    <property type="protein sequence ID" value="ENSECRP00000024832.1"/>
    <property type="gene ID" value="ENSECRG00000016821.1"/>
</dbReference>
<dbReference type="InterPro" id="IPR051514">
    <property type="entry name" value="R-spondin"/>
</dbReference>
<dbReference type="GO" id="GO:0016055">
    <property type="term" value="P:Wnt signaling pathway"/>
    <property type="evidence" value="ECO:0007669"/>
    <property type="project" value="UniProtKB-KW"/>
</dbReference>
<reference evidence="13" key="2">
    <citation type="submission" date="2025-08" db="UniProtKB">
        <authorList>
            <consortium name="Ensembl"/>
        </authorList>
    </citation>
    <scope>IDENTIFICATION</scope>
</reference>
<comment type="similarity">
    <text evidence="2">Belongs to the R-spondin family.</text>
</comment>
<dbReference type="InterPro" id="IPR036383">
    <property type="entry name" value="TSP1_rpt_sf"/>
</dbReference>
<dbReference type="Pfam" id="PF00090">
    <property type="entry name" value="TSP_1"/>
    <property type="match status" value="1"/>
</dbReference>
<dbReference type="GO" id="GO:0005576">
    <property type="term" value="C:extracellular region"/>
    <property type="evidence" value="ECO:0007669"/>
    <property type="project" value="UniProtKB-SubCell"/>
</dbReference>
<keyword evidence="8" id="KW-0677">Repeat</keyword>
<feature type="signal peptide" evidence="11">
    <location>
        <begin position="1"/>
        <end position="20"/>
    </location>
</feature>
<evidence type="ECO:0000256" key="1">
    <source>
        <dbReference type="ARBA" id="ARBA00004613"/>
    </source>
</evidence>
<evidence type="ECO:0000313" key="13">
    <source>
        <dbReference type="Ensembl" id="ENSECRP00000024832.1"/>
    </source>
</evidence>
<evidence type="ECO:0000256" key="11">
    <source>
        <dbReference type="SAM" id="SignalP"/>
    </source>
</evidence>
<dbReference type="SMART" id="SM00209">
    <property type="entry name" value="TSP1"/>
    <property type="match status" value="1"/>
</dbReference>